<accession>A0A8H4RUY7</accession>
<dbReference type="Gene3D" id="3.30.360.10">
    <property type="entry name" value="Dihydrodipicolinate Reductase, domain 2"/>
    <property type="match status" value="1"/>
</dbReference>
<dbReference type="AlphaFoldDB" id="A0A8H4RUY7"/>
<dbReference type="Proteomes" id="UP000566819">
    <property type="component" value="Unassembled WGS sequence"/>
</dbReference>
<dbReference type="SUPFAM" id="SSF55347">
    <property type="entry name" value="Glyceraldehyde-3-phosphate dehydrogenase-like, C-terminal domain"/>
    <property type="match status" value="1"/>
</dbReference>
<evidence type="ECO:0000259" key="2">
    <source>
        <dbReference type="Pfam" id="PF22685"/>
    </source>
</evidence>
<feature type="domain" description="Gal80p-like C-terminal" evidence="2">
    <location>
        <begin position="136"/>
        <end position="284"/>
    </location>
</feature>
<evidence type="ECO:0000313" key="3">
    <source>
        <dbReference type="EMBL" id="KAF4635515.1"/>
    </source>
</evidence>
<protein>
    <recommendedName>
        <fullName evidence="5">Oxidoreductase</fullName>
    </recommendedName>
</protein>
<dbReference type="Pfam" id="PF22685">
    <property type="entry name" value="Gal80p_C-like"/>
    <property type="match status" value="1"/>
</dbReference>
<dbReference type="EMBL" id="JAAMPI010000115">
    <property type="protein sequence ID" value="KAF4635515.1"/>
    <property type="molecule type" value="Genomic_DNA"/>
</dbReference>
<feature type="domain" description="Gfo/Idh/MocA-like oxidoreductase N-terminal" evidence="1">
    <location>
        <begin position="5"/>
        <end position="124"/>
    </location>
</feature>
<dbReference type="InterPro" id="IPR055080">
    <property type="entry name" value="Gal80p-like_C"/>
</dbReference>
<evidence type="ECO:0008006" key="5">
    <source>
        <dbReference type="Google" id="ProtNLM"/>
    </source>
</evidence>
<dbReference type="InterPro" id="IPR036291">
    <property type="entry name" value="NAD(P)-bd_dom_sf"/>
</dbReference>
<dbReference type="Gene3D" id="3.40.50.720">
    <property type="entry name" value="NAD(P)-binding Rossmann-like Domain"/>
    <property type="match status" value="1"/>
</dbReference>
<sequence>MAPTRVGFLGLSKSGWAPGAHLPYLKSSPDYEIVAVCNSSVQSAQEAIKLYGLADSTKAYGDPEELAKDKNVDLVVCSVRVDRHLPTISPALRAGKDVYVEWPLGKNLTEAKELLRLKNENGVKNAIVGLQARQAPIVKTIKELVDSGRIGKVLSSTWTSQAAQGGESTVLGYEYMGQRSVGGNLVTIHFGHAVDYVQYVLGYGFPTPPKTLLANRRPTITLLDRGGKVLDANYKKDTDDTIFLHGTLSTGIPLSISLRGGKPFKDLPGLDWRIYGEKGEIHVTAAGPFLQIGYEGMKVEVFDNGKDVVESVDFEGKEGFGELGRAARNVAAVYKLVREEAEEEAVAAIVQFYNKHR</sequence>
<dbReference type="Pfam" id="PF01408">
    <property type="entry name" value="GFO_IDH_MocA"/>
    <property type="match status" value="1"/>
</dbReference>
<proteinExistence type="predicted"/>
<dbReference type="PANTHER" id="PTHR43708:SF1">
    <property type="entry name" value="GALACTOSE_LACTOSE METABOLISM REGULATORY PROTEIN GAL80"/>
    <property type="match status" value="1"/>
</dbReference>
<dbReference type="InterPro" id="IPR000683">
    <property type="entry name" value="Gfo/Idh/MocA-like_OxRdtase_N"/>
</dbReference>
<gene>
    <name evidence="3" type="ORF">G7Y89_g2571</name>
</gene>
<dbReference type="PANTHER" id="PTHR43708">
    <property type="entry name" value="CONSERVED EXPRESSED OXIDOREDUCTASE (EUROFUNG)"/>
    <property type="match status" value="1"/>
</dbReference>
<dbReference type="InterPro" id="IPR051317">
    <property type="entry name" value="Gfo/Idh/MocA_oxidoreduct"/>
</dbReference>
<reference evidence="3 4" key="1">
    <citation type="submission" date="2020-03" db="EMBL/GenBank/DDBJ databases">
        <title>Draft Genome Sequence of Cudoniella acicularis.</title>
        <authorList>
            <person name="Buettner E."/>
            <person name="Kellner H."/>
        </authorList>
    </citation>
    <scope>NUCLEOTIDE SEQUENCE [LARGE SCALE GENOMIC DNA]</scope>
    <source>
        <strain evidence="3 4">DSM 108380</strain>
    </source>
</reference>
<organism evidence="3 4">
    <name type="scientific">Cudoniella acicularis</name>
    <dbReference type="NCBI Taxonomy" id="354080"/>
    <lineage>
        <taxon>Eukaryota</taxon>
        <taxon>Fungi</taxon>
        <taxon>Dikarya</taxon>
        <taxon>Ascomycota</taxon>
        <taxon>Pezizomycotina</taxon>
        <taxon>Leotiomycetes</taxon>
        <taxon>Helotiales</taxon>
        <taxon>Tricladiaceae</taxon>
        <taxon>Cudoniella</taxon>
    </lineage>
</organism>
<name>A0A8H4RUY7_9HELO</name>
<evidence type="ECO:0000259" key="1">
    <source>
        <dbReference type="Pfam" id="PF01408"/>
    </source>
</evidence>
<keyword evidence="4" id="KW-1185">Reference proteome</keyword>
<dbReference type="OrthoDB" id="446809at2759"/>
<dbReference type="GO" id="GO:0000166">
    <property type="term" value="F:nucleotide binding"/>
    <property type="evidence" value="ECO:0007669"/>
    <property type="project" value="InterPro"/>
</dbReference>
<dbReference type="SUPFAM" id="SSF51735">
    <property type="entry name" value="NAD(P)-binding Rossmann-fold domains"/>
    <property type="match status" value="1"/>
</dbReference>
<evidence type="ECO:0000313" key="4">
    <source>
        <dbReference type="Proteomes" id="UP000566819"/>
    </source>
</evidence>
<comment type="caution">
    <text evidence="3">The sequence shown here is derived from an EMBL/GenBank/DDBJ whole genome shotgun (WGS) entry which is preliminary data.</text>
</comment>